<evidence type="ECO:0000256" key="3">
    <source>
        <dbReference type="ARBA" id="ARBA00023163"/>
    </source>
</evidence>
<dbReference type="Pfam" id="PF14525">
    <property type="entry name" value="AraC_binding_2"/>
    <property type="match status" value="1"/>
</dbReference>
<dbReference type="EMBL" id="FMZW01000011">
    <property type="protein sequence ID" value="SDD44707.1"/>
    <property type="molecule type" value="Genomic_DNA"/>
</dbReference>
<keyword evidence="1" id="KW-0805">Transcription regulation</keyword>
<dbReference type="PRINTS" id="PR00032">
    <property type="entry name" value="HTHARAC"/>
</dbReference>
<evidence type="ECO:0000313" key="6">
    <source>
        <dbReference type="EMBL" id="SDD44707.1"/>
    </source>
</evidence>
<dbReference type="SUPFAM" id="SSF46689">
    <property type="entry name" value="Homeodomain-like"/>
    <property type="match status" value="1"/>
</dbReference>
<sequence length="400" mass="44480">MLQGINRGRRDPDARLTRAKVALDEPRTKSEDHPTLTGKKSRRLPKLFRIREKAHHPGPDLSSVSSHVGIESVAGKMSDTVHSLSTNGLTPKRQIQRWSDALTDLCGQFDVDALEGSSLEARVNFTTVSRLKLCQIEASQHRIAHTISRIKLSEHPYIKIVFQTHGVSHFEQDGLHFDIMPGDCFAYDVSCPHTIISPSLTRHEVVIVPKDLLKERGFQLSKMAPCKLSARNGTGRIAYDFVHAAFGEAPTLTPVNAVGVADALIDLLLLPLRETGAMFDRGSAEATYVRAQGFIREHLRDPDLCIDRISAALGCSKRYLHMLFSDRGMTVSDYIWKARLQNCRQELESQNGKTITDVAFSWGFSSSSHFSRVFRKYFGIAPSSVHKGLHGGMPADVVLE</sequence>
<feature type="compositionally biased region" description="Basic and acidic residues" evidence="4">
    <location>
        <begin position="8"/>
        <end position="34"/>
    </location>
</feature>
<feature type="domain" description="HTH araC/xylS-type" evidence="5">
    <location>
        <begin position="289"/>
        <end position="388"/>
    </location>
</feature>
<dbReference type="InterPro" id="IPR009057">
    <property type="entry name" value="Homeodomain-like_sf"/>
</dbReference>
<dbReference type="SMART" id="SM00342">
    <property type="entry name" value="HTH_ARAC"/>
    <property type="match status" value="1"/>
</dbReference>
<dbReference type="InterPro" id="IPR018060">
    <property type="entry name" value="HTH_AraC"/>
</dbReference>
<keyword evidence="3" id="KW-0804">Transcription</keyword>
<dbReference type="PANTHER" id="PTHR46796">
    <property type="entry name" value="HTH-TYPE TRANSCRIPTIONAL ACTIVATOR RHAS-RELATED"/>
    <property type="match status" value="1"/>
</dbReference>
<dbReference type="GO" id="GO:0003700">
    <property type="term" value="F:DNA-binding transcription factor activity"/>
    <property type="evidence" value="ECO:0007669"/>
    <property type="project" value="InterPro"/>
</dbReference>
<protein>
    <submittedName>
        <fullName evidence="6">Transcriptional regulator, AraC family</fullName>
    </submittedName>
</protein>
<dbReference type="Gene3D" id="1.10.10.60">
    <property type="entry name" value="Homeodomain-like"/>
    <property type="match status" value="1"/>
</dbReference>
<dbReference type="PANTHER" id="PTHR46796:SF6">
    <property type="entry name" value="ARAC SUBFAMILY"/>
    <property type="match status" value="1"/>
</dbReference>
<accession>A0A1G6UVP9</accession>
<evidence type="ECO:0000259" key="5">
    <source>
        <dbReference type="PROSITE" id="PS01124"/>
    </source>
</evidence>
<organism evidence="6 7">
    <name type="scientific">Bradyrhizobium brasilense</name>
    <dbReference type="NCBI Taxonomy" id="1419277"/>
    <lineage>
        <taxon>Bacteria</taxon>
        <taxon>Pseudomonadati</taxon>
        <taxon>Pseudomonadota</taxon>
        <taxon>Alphaproteobacteria</taxon>
        <taxon>Hyphomicrobiales</taxon>
        <taxon>Nitrobacteraceae</taxon>
        <taxon>Bradyrhizobium</taxon>
    </lineage>
</organism>
<feature type="region of interest" description="Disordered" evidence="4">
    <location>
        <begin position="1"/>
        <end position="45"/>
    </location>
</feature>
<keyword evidence="2" id="KW-0238">DNA-binding</keyword>
<name>A0A1G6UVP9_9BRAD</name>
<evidence type="ECO:0000256" key="4">
    <source>
        <dbReference type="SAM" id="MobiDB-lite"/>
    </source>
</evidence>
<gene>
    <name evidence="6" type="ORF">SAMN05216337_101196</name>
</gene>
<dbReference type="Pfam" id="PF12833">
    <property type="entry name" value="HTH_18"/>
    <property type="match status" value="1"/>
</dbReference>
<dbReference type="AlphaFoldDB" id="A0A1G6UVP9"/>
<dbReference type="PROSITE" id="PS01124">
    <property type="entry name" value="HTH_ARAC_FAMILY_2"/>
    <property type="match status" value="1"/>
</dbReference>
<dbReference type="InterPro" id="IPR035418">
    <property type="entry name" value="AraC-bd_2"/>
</dbReference>
<reference evidence="6 7" key="1">
    <citation type="submission" date="2016-10" db="EMBL/GenBank/DDBJ databases">
        <authorList>
            <person name="de Groot N.N."/>
        </authorList>
    </citation>
    <scope>NUCLEOTIDE SEQUENCE [LARGE SCALE GENOMIC DNA]</scope>
    <source>
        <strain evidence="6 7">R5</strain>
    </source>
</reference>
<evidence type="ECO:0000256" key="2">
    <source>
        <dbReference type="ARBA" id="ARBA00023125"/>
    </source>
</evidence>
<evidence type="ECO:0000256" key="1">
    <source>
        <dbReference type="ARBA" id="ARBA00023015"/>
    </source>
</evidence>
<evidence type="ECO:0000313" key="7">
    <source>
        <dbReference type="Proteomes" id="UP000199245"/>
    </source>
</evidence>
<proteinExistence type="predicted"/>
<dbReference type="Proteomes" id="UP000199245">
    <property type="component" value="Unassembled WGS sequence"/>
</dbReference>
<dbReference type="InterPro" id="IPR050204">
    <property type="entry name" value="AraC_XylS_family_regulators"/>
</dbReference>
<dbReference type="InterPro" id="IPR020449">
    <property type="entry name" value="Tscrpt_reg_AraC-type_HTH"/>
</dbReference>
<dbReference type="GO" id="GO:0043565">
    <property type="term" value="F:sequence-specific DNA binding"/>
    <property type="evidence" value="ECO:0007669"/>
    <property type="project" value="InterPro"/>
</dbReference>